<proteinExistence type="predicted"/>
<reference evidence="11 12" key="1">
    <citation type="submission" date="2017-03" db="EMBL/GenBank/DDBJ databases">
        <title>Genome of the blue death feigning beetle - Asbolus verrucosus.</title>
        <authorList>
            <person name="Rider S.D."/>
        </authorList>
    </citation>
    <scope>NUCLEOTIDE SEQUENCE [LARGE SCALE GENOMIC DNA]</scope>
    <source>
        <strain evidence="11">Butters</strain>
        <tissue evidence="11">Head and leg muscle</tissue>
    </source>
</reference>
<evidence type="ECO:0000256" key="5">
    <source>
        <dbReference type="ARBA" id="ARBA00022741"/>
    </source>
</evidence>
<evidence type="ECO:0000256" key="9">
    <source>
        <dbReference type="ARBA" id="ARBA00023180"/>
    </source>
</evidence>
<dbReference type="InterPro" id="IPR050173">
    <property type="entry name" value="ABC_transporter_C-like"/>
</dbReference>
<dbReference type="EMBL" id="QDEB01114543">
    <property type="protein sequence ID" value="RZB40949.1"/>
    <property type="molecule type" value="Genomic_DNA"/>
</dbReference>
<keyword evidence="9" id="KW-0325">Glycoprotein</keyword>
<evidence type="ECO:0000256" key="3">
    <source>
        <dbReference type="ARBA" id="ARBA00022692"/>
    </source>
</evidence>
<feature type="domain" description="ABC transporter" evidence="10">
    <location>
        <begin position="4"/>
        <end position="117"/>
    </location>
</feature>
<evidence type="ECO:0000259" key="10">
    <source>
        <dbReference type="Pfam" id="PF00005"/>
    </source>
</evidence>
<dbReference type="GO" id="GO:0005524">
    <property type="term" value="F:ATP binding"/>
    <property type="evidence" value="ECO:0007669"/>
    <property type="project" value="UniProtKB-KW"/>
</dbReference>
<keyword evidence="3" id="KW-0812">Transmembrane</keyword>
<comment type="caution">
    <text evidence="11">The sequence shown here is derived from an EMBL/GenBank/DDBJ whole genome shotgun (WGS) entry which is preliminary data.</text>
</comment>
<dbReference type="GO" id="GO:0016887">
    <property type="term" value="F:ATP hydrolysis activity"/>
    <property type="evidence" value="ECO:0007669"/>
    <property type="project" value="InterPro"/>
</dbReference>
<dbReference type="Proteomes" id="UP000292052">
    <property type="component" value="Unassembled WGS sequence"/>
</dbReference>
<accession>A0A482VDB8</accession>
<keyword evidence="6" id="KW-0067">ATP-binding</keyword>
<name>A0A482VDB8_ASBVE</name>
<dbReference type="InterPro" id="IPR027417">
    <property type="entry name" value="P-loop_NTPase"/>
</dbReference>
<dbReference type="Gene3D" id="3.40.50.300">
    <property type="entry name" value="P-loop containing nucleotide triphosphate hydrolases"/>
    <property type="match status" value="1"/>
</dbReference>
<keyword evidence="8" id="KW-0472">Membrane</keyword>
<dbReference type="FunFam" id="3.40.50.300:FF:001172">
    <property type="entry name" value="Cystic fibrosis transmembrane conductance regulator"/>
    <property type="match status" value="1"/>
</dbReference>
<evidence type="ECO:0000256" key="7">
    <source>
        <dbReference type="ARBA" id="ARBA00022989"/>
    </source>
</evidence>
<keyword evidence="7" id="KW-1133">Transmembrane helix</keyword>
<dbReference type="Pfam" id="PF00005">
    <property type="entry name" value="ABC_tran"/>
    <property type="match status" value="1"/>
</dbReference>
<dbReference type="AlphaFoldDB" id="A0A482VDB8"/>
<dbReference type="PANTHER" id="PTHR24223">
    <property type="entry name" value="ATP-BINDING CASSETTE SUB-FAMILY C"/>
    <property type="match status" value="1"/>
</dbReference>
<evidence type="ECO:0000313" key="12">
    <source>
        <dbReference type="Proteomes" id="UP000292052"/>
    </source>
</evidence>
<organism evidence="11 12">
    <name type="scientific">Asbolus verrucosus</name>
    <name type="common">Desert ironclad beetle</name>
    <dbReference type="NCBI Taxonomy" id="1661398"/>
    <lineage>
        <taxon>Eukaryota</taxon>
        <taxon>Metazoa</taxon>
        <taxon>Ecdysozoa</taxon>
        <taxon>Arthropoda</taxon>
        <taxon>Hexapoda</taxon>
        <taxon>Insecta</taxon>
        <taxon>Pterygota</taxon>
        <taxon>Neoptera</taxon>
        <taxon>Endopterygota</taxon>
        <taxon>Coleoptera</taxon>
        <taxon>Polyphaga</taxon>
        <taxon>Cucujiformia</taxon>
        <taxon>Tenebrionidae</taxon>
        <taxon>Pimeliinae</taxon>
        <taxon>Asbolus</taxon>
    </lineage>
</organism>
<dbReference type="PANTHER" id="PTHR24223:SF448">
    <property type="entry name" value="FI20146P1-RELATED"/>
    <property type="match status" value="1"/>
</dbReference>
<dbReference type="GO" id="GO:0042626">
    <property type="term" value="F:ATPase-coupled transmembrane transporter activity"/>
    <property type="evidence" value="ECO:0007669"/>
    <property type="project" value="TreeGrafter"/>
</dbReference>
<keyword evidence="4" id="KW-0677">Repeat</keyword>
<evidence type="ECO:0000256" key="1">
    <source>
        <dbReference type="ARBA" id="ARBA00004141"/>
    </source>
</evidence>
<dbReference type="STRING" id="1661398.A0A482VDB8"/>
<feature type="non-terminal residue" evidence="11">
    <location>
        <position position="1"/>
    </location>
</feature>
<evidence type="ECO:0000256" key="6">
    <source>
        <dbReference type="ARBA" id="ARBA00022840"/>
    </source>
</evidence>
<dbReference type="CDD" id="cd03244">
    <property type="entry name" value="ABCC_MRP_domain2"/>
    <property type="match status" value="1"/>
</dbReference>
<keyword evidence="2" id="KW-0813">Transport</keyword>
<dbReference type="GO" id="GO:0016020">
    <property type="term" value="C:membrane"/>
    <property type="evidence" value="ECO:0007669"/>
    <property type="project" value="UniProtKB-SubCell"/>
</dbReference>
<keyword evidence="12" id="KW-1185">Reference proteome</keyword>
<dbReference type="SUPFAM" id="SSF52540">
    <property type="entry name" value="P-loop containing nucleoside triphosphate hydrolases"/>
    <property type="match status" value="1"/>
</dbReference>
<dbReference type="InterPro" id="IPR017871">
    <property type="entry name" value="ABC_transporter-like_CS"/>
</dbReference>
<evidence type="ECO:0000256" key="4">
    <source>
        <dbReference type="ARBA" id="ARBA00022737"/>
    </source>
</evidence>
<gene>
    <name evidence="11" type="ORF">BDFB_011864</name>
</gene>
<dbReference type="PROSITE" id="PS00211">
    <property type="entry name" value="ABC_TRANSPORTER_1"/>
    <property type="match status" value="1"/>
</dbReference>
<protein>
    <submittedName>
        <fullName evidence="11">ABC tran domain containing protein</fullName>
    </submittedName>
</protein>
<evidence type="ECO:0000313" key="11">
    <source>
        <dbReference type="EMBL" id="RZB40949.1"/>
    </source>
</evidence>
<dbReference type="InterPro" id="IPR003439">
    <property type="entry name" value="ABC_transporter-like_ATP-bd"/>
</dbReference>
<evidence type="ECO:0000256" key="2">
    <source>
        <dbReference type="ARBA" id="ARBA00022448"/>
    </source>
</evidence>
<sequence>ISTLFRLYEVEGKITIDDVDTKTLSLDFLRKHISIIPQDPVLFAGTIRDNIDPTGTYTDEEIWKAIETANLKKLIPSLDFEITENGANFSVGQRQLICLARAVARNNKIIVLDEATANMDPETDALIHETIHKNFASCTVFTIAHKLHSIINSDKVIVMDKGEIIEYDDPVNLLQNKDGVFYKMVQKSGLLPVQM</sequence>
<keyword evidence="5" id="KW-0547">Nucleotide-binding</keyword>
<dbReference type="OrthoDB" id="6500128at2759"/>
<comment type="subcellular location">
    <subcellularLocation>
        <location evidence="1">Membrane</location>
        <topology evidence="1">Multi-pass membrane protein</topology>
    </subcellularLocation>
</comment>
<evidence type="ECO:0000256" key="8">
    <source>
        <dbReference type="ARBA" id="ARBA00023136"/>
    </source>
</evidence>